<reference evidence="3 4" key="1">
    <citation type="submission" date="2020-04" db="EMBL/GenBank/DDBJ databases">
        <title>Plant Genome Project.</title>
        <authorList>
            <person name="Zhang R.-G."/>
        </authorList>
    </citation>
    <scope>NUCLEOTIDE SEQUENCE [LARGE SCALE GENOMIC DNA]</scope>
    <source>
        <strain evidence="3">YNK0</strain>
        <tissue evidence="3">Leaf</tissue>
    </source>
</reference>
<dbReference type="EMBL" id="JABCRI010000004">
    <property type="protein sequence ID" value="KAF8407866.1"/>
    <property type="molecule type" value="Genomic_DNA"/>
</dbReference>
<sequence length="419" mass="47383">MGLNRLVKLAARAFYDDITTKGDNQPKTGRSDNRGMAVVVLDALTRCYTRCQWVREEDLAKDLKLHSKQLRCTLRFFEEEKLVTRDHRRETAKGAKIFSAAVAATADGGQIGKEGEEKIKMHTHFYCCLDYAQVALCRSESDKLAAQEMGDGVDNARRRRREKLKDMLQKMEYKCLFFLEVTSWKRMQAQLKPLIEQLSRVKDLAVPEFGSLQAWEARANAAGHAANGDSSANDSSKSSQGQGYGGTAMPFLGETRVEVALSGAEAKEEDTKPNTANMSMKVLPPWMIKQGMNLTKEQRGEAKQETKMDSSLAPAELSDDKKSKDEYAKAYYAAILKRQQEQEEENKRKQQELYNTNNAMNGVPDISSDRRVGMKSKRDEDGRDDDVEWEEAPTAGTHQLLPCFQMFVALSWVIRFFDK</sequence>
<keyword evidence="4" id="KW-1185">Reference proteome</keyword>
<comment type="caution">
    <text evidence="3">The sequence shown here is derived from an EMBL/GenBank/DDBJ whole genome shotgun (WGS) entry which is preliminary data.</text>
</comment>
<feature type="region of interest" description="Disordered" evidence="1">
    <location>
        <begin position="295"/>
        <end position="321"/>
    </location>
</feature>
<dbReference type="OMA" id="HRIHRMR"/>
<name>A0A835DLF1_TETSI</name>
<dbReference type="InterPro" id="IPR039997">
    <property type="entry name" value="TFE"/>
</dbReference>
<evidence type="ECO:0000313" key="4">
    <source>
        <dbReference type="Proteomes" id="UP000655225"/>
    </source>
</evidence>
<feature type="domain" description="HTH TFE/IIEalpha-type" evidence="2">
    <location>
        <begin position="3"/>
        <end position="135"/>
    </location>
</feature>
<gene>
    <name evidence="3" type="ORF">HHK36_007003</name>
</gene>
<dbReference type="SMART" id="SM00531">
    <property type="entry name" value="TFIIE"/>
    <property type="match status" value="1"/>
</dbReference>
<dbReference type="PROSITE" id="PS51344">
    <property type="entry name" value="HTH_TFE_IIE"/>
    <property type="match status" value="1"/>
</dbReference>
<evidence type="ECO:0000256" key="1">
    <source>
        <dbReference type="SAM" id="MobiDB-lite"/>
    </source>
</evidence>
<feature type="compositionally biased region" description="Low complexity" evidence="1">
    <location>
        <begin position="224"/>
        <end position="241"/>
    </location>
</feature>
<dbReference type="InterPro" id="IPR017919">
    <property type="entry name" value="TFIIE/TFIIEa_HTH"/>
</dbReference>
<protein>
    <recommendedName>
        <fullName evidence="2">HTH TFE/IIEalpha-type domain-containing protein</fullName>
    </recommendedName>
</protein>
<feature type="compositionally biased region" description="Basic and acidic residues" evidence="1">
    <location>
        <begin position="340"/>
        <end position="351"/>
    </location>
</feature>
<dbReference type="GO" id="GO:0005673">
    <property type="term" value="C:transcription factor TFIIE complex"/>
    <property type="evidence" value="ECO:0007669"/>
    <property type="project" value="TreeGrafter"/>
</dbReference>
<evidence type="ECO:0000259" key="2">
    <source>
        <dbReference type="PROSITE" id="PS51344"/>
    </source>
</evidence>
<dbReference type="PANTHER" id="PTHR13097:SF7">
    <property type="entry name" value="GENERAL TRANSCRIPTION FACTOR IIE SUBUNIT 1"/>
    <property type="match status" value="1"/>
</dbReference>
<dbReference type="PANTHER" id="PTHR13097">
    <property type="entry name" value="TRANSCRIPTION INITIATION FACTOR IIE, ALPHA SUBUNIT"/>
    <property type="match status" value="1"/>
</dbReference>
<feature type="region of interest" description="Disordered" evidence="1">
    <location>
        <begin position="340"/>
        <end position="394"/>
    </location>
</feature>
<feature type="region of interest" description="Disordered" evidence="1">
    <location>
        <begin position="224"/>
        <end position="249"/>
    </location>
</feature>
<dbReference type="Proteomes" id="UP000655225">
    <property type="component" value="Unassembled WGS sequence"/>
</dbReference>
<organism evidence="3 4">
    <name type="scientific">Tetracentron sinense</name>
    <name type="common">Spur-leaf</name>
    <dbReference type="NCBI Taxonomy" id="13715"/>
    <lineage>
        <taxon>Eukaryota</taxon>
        <taxon>Viridiplantae</taxon>
        <taxon>Streptophyta</taxon>
        <taxon>Embryophyta</taxon>
        <taxon>Tracheophyta</taxon>
        <taxon>Spermatophyta</taxon>
        <taxon>Magnoliopsida</taxon>
        <taxon>Trochodendrales</taxon>
        <taxon>Trochodendraceae</taxon>
        <taxon>Tetracentron</taxon>
    </lineage>
</organism>
<dbReference type="OrthoDB" id="361102at2759"/>
<feature type="compositionally biased region" description="Acidic residues" evidence="1">
    <location>
        <begin position="382"/>
        <end position="391"/>
    </location>
</feature>
<accession>A0A835DLF1</accession>
<proteinExistence type="predicted"/>
<dbReference type="AlphaFoldDB" id="A0A835DLF1"/>
<dbReference type="InterPro" id="IPR002853">
    <property type="entry name" value="TFIIE_asu"/>
</dbReference>
<evidence type="ECO:0000313" key="3">
    <source>
        <dbReference type="EMBL" id="KAF8407866.1"/>
    </source>
</evidence>
<dbReference type="GO" id="GO:0006367">
    <property type="term" value="P:transcription initiation at RNA polymerase II promoter"/>
    <property type="evidence" value="ECO:0007669"/>
    <property type="project" value="InterPro"/>
</dbReference>
<feature type="compositionally biased region" description="Basic and acidic residues" evidence="1">
    <location>
        <begin position="367"/>
        <end position="381"/>
    </location>
</feature>
<feature type="compositionally biased region" description="Basic and acidic residues" evidence="1">
    <location>
        <begin position="296"/>
        <end position="308"/>
    </location>
</feature>